<dbReference type="EMBL" id="RQTJ01000024">
    <property type="protein sequence ID" value="RRA93265.1"/>
    <property type="molecule type" value="Genomic_DNA"/>
</dbReference>
<comment type="caution">
    <text evidence="1">The sequence shown here is derived from an EMBL/GenBank/DDBJ whole genome shotgun (WGS) entry which is preliminary data.</text>
</comment>
<keyword evidence="2" id="KW-1185">Reference proteome</keyword>
<dbReference type="SUPFAM" id="SSF54534">
    <property type="entry name" value="FKBP-like"/>
    <property type="match status" value="1"/>
</dbReference>
<dbReference type="Proteomes" id="UP000268372">
    <property type="component" value="Unassembled WGS sequence"/>
</dbReference>
<sequence>MKRFFTSAIICGSSLLLWNCKPDDNTAEIVDRDRQEVFNENIKEIETFLKTNSVEVLEDGVSFETVASEANNSIWKQTDYPLQSVALKNLPYHTTSQGLTKTNDNVEYTVYYLILNEGGGETPMIHDNVFTSYTGYNFDKTIFDTYKFGFWSAYPAFSTYSENIPGYTQILQKIKTAASIIDNGDGTYTYDNPGRVLVFIPSGLGYFASPAGSIGAYKPIIFDIKLILSKEVDHDNDGILDKYEDVNGNGDLWDDDTDGDGKPNFIDVDDDGDGYTTREEITYIDEENGESVKKLYAFDDIPTCPGGSIKKHLDKSCH</sequence>
<reference evidence="1 2" key="1">
    <citation type="submission" date="2018-11" db="EMBL/GenBank/DDBJ databases">
        <title>Flavobacterium sp. nov., YIM 102796 draft genome.</title>
        <authorList>
            <person name="Li G."/>
            <person name="Jiang Y."/>
        </authorList>
    </citation>
    <scope>NUCLEOTIDE SEQUENCE [LARGE SCALE GENOMIC DNA]</scope>
    <source>
        <strain evidence="1 2">YIM 102796</strain>
    </source>
</reference>
<gene>
    <name evidence="1" type="ORF">EG242_10670</name>
</gene>
<dbReference type="OrthoDB" id="1424215at2"/>
<name>A0A3P1AWS2_9FLAO</name>
<dbReference type="GO" id="GO:0003755">
    <property type="term" value="F:peptidyl-prolyl cis-trans isomerase activity"/>
    <property type="evidence" value="ECO:0007669"/>
    <property type="project" value="InterPro"/>
</dbReference>
<evidence type="ECO:0000313" key="2">
    <source>
        <dbReference type="Proteomes" id="UP000268372"/>
    </source>
</evidence>
<protein>
    <submittedName>
        <fullName evidence="1">Uncharacterized protein</fullName>
    </submittedName>
</protein>
<evidence type="ECO:0000313" key="1">
    <source>
        <dbReference type="EMBL" id="RRA93265.1"/>
    </source>
</evidence>
<dbReference type="InterPro" id="IPR046357">
    <property type="entry name" value="PPIase_dom_sf"/>
</dbReference>
<dbReference type="RefSeq" id="WP_124899868.1">
    <property type="nucleotide sequence ID" value="NZ_RQTJ01000024.1"/>
</dbReference>
<dbReference type="AlphaFoldDB" id="A0A3P1AWS2"/>
<organism evidence="1 2">
    <name type="scientific">Paenimyroides viscosum</name>
    <dbReference type="NCBI Taxonomy" id="2488729"/>
    <lineage>
        <taxon>Bacteria</taxon>
        <taxon>Pseudomonadati</taxon>
        <taxon>Bacteroidota</taxon>
        <taxon>Flavobacteriia</taxon>
        <taxon>Flavobacteriales</taxon>
        <taxon>Flavobacteriaceae</taxon>
        <taxon>Paenimyroides</taxon>
    </lineage>
</organism>
<proteinExistence type="predicted"/>
<accession>A0A3P1AWS2</accession>
<dbReference type="Gene3D" id="3.10.50.40">
    <property type="match status" value="1"/>
</dbReference>